<name>A0A6J6NKI5_9ZZZZ</name>
<reference evidence="1" key="1">
    <citation type="submission" date="2020-05" db="EMBL/GenBank/DDBJ databases">
        <authorList>
            <person name="Chiriac C."/>
            <person name="Salcher M."/>
            <person name="Ghai R."/>
            <person name="Kavagutti S V."/>
        </authorList>
    </citation>
    <scope>NUCLEOTIDE SEQUENCE</scope>
</reference>
<evidence type="ECO:0000313" key="1">
    <source>
        <dbReference type="EMBL" id="CAB4686927.1"/>
    </source>
</evidence>
<protein>
    <submittedName>
        <fullName evidence="1">Unannotated protein</fullName>
    </submittedName>
</protein>
<accession>A0A6J6NKI5</accession>
<organism evidence="1">
    <name type="scientific">freshwater metagenome</name>
    <dbReference type="NCBI Taxonomy" id="449393"/>
    <lineage>
        <taxon>unclassified sequences</taxon>
        <taxon>metagenomes</taxon>
        <taxon>ecological metagenomes</taxon>
    </lineage>
</organism>
<gene>
    <name evidence="1" type="ORF">UFOPK2399_00423</name>
</gene>
<dbReference type="AlphaFoldDB" id="A0A6J6NKI5"/>
<dbReference type="EMBL" id="CAEZXP010000001">
    <property type="protein sequence ID" value="CAB4686927.1"/>
    <property type="molecule type" value="Genomic_DNA"/>
</dbReference>
<proteinExistence type="predicted"/>
<sequence length="29" mass="3142">MMAMAKTFVAFLLALAGGYYASKTWAETP</sequence>